<keyword evidence="3 4" id="KW-0808">Transferase</keyword>
<dbReference type="EC" id="2.4.1.-" evidence="5"/>
<dbReference type="EMBL" id="CP031001">
    <property type="protein sequence ID" value="QHN75436.1"/>
    <property type="molecule type" value="Genomic_DNA"/>
</dbReference>
<sequence length="477" mass="53046">MEERIVLYAAPSIGHIVSMVEVAKRLSLRRHNITILLTTGFLDHPSTDAYIHRISTDHPSISFHRFPHSDPPPPGTLSLTARAFHFIRNNVPNVTSALTLISKTSTIKAFVIDIFCTSAMDAASSMGIPVYYFFTSGAAVIALYIYFPLIHEQTEKSLKDLKVELRVPGMTAGVRAWEMPEPLLDREDPCYEEMVYFCRQLPRSSGIMVNTFRELEVNAVKAIEEGLCFPNQKERTPVYYIGPLIADPSDQQHQPGGESKDCLSWLEKQPSKSVVYLCFGSRGSFSVEQLREIAQALERSAQRFLWVVKSPPLHPGTNQLLADQDNFDPISVLPTGFTHRTQDRGMVVASWAPQVEILSRQSVGAFVTHCGWNSVLEAVVAGVPMIAWPLYAEQHINRNLMVEDMKVALAVDQTQEHGGLVSAQEVERVVRMVMESDGKGKDLRDSISKMKDMALAALSETGSSSASLANLVQSWTQ</sequence>
<evidence type="ECO:0000313" key="7">
    <source>
        <dbReference type="EMBL" id="QHN75436.1"/>
    </source>
</evidence>
<protein>
    <recommendedName>
        <fullName evidence="5">Glycosyltransferase</fullName>
        <ecNumber evidence="5">2.4.1.-</ecNumber>
    </recommendedName>
</protein>
<keyword evidence="6" id="KW-0472">Membrane</keyword>
<dbReference type="Gene3D" id="3.40.50.2000">
    <property type="entry name" value="Glycogen Phosphorylase B"/>
    <property type="match status" value="2"/>
</dbReference>
<dbReference type="PROSITE" id="PS00375">
    <property type="entry name" value="UDPGT"/>
    <property type="match status" value="1"/>
</dbReference>
<dbReference type="AlphaFoldDB" id="A0A6B9V2A3"/>
<reference evidence="7 8" key="1">
    <citation type="submission" date="2020-01" db="EMBL/GenBank/DDBJ databases">
        <title>Genome sequence of Arachis hypogaea, cultivar Shitouqi.</title>
        <authorList>
            <person name="Zhuang W."/>
            <person name="Chen H."/>
            <person name="Varshney R."/>
            <person name="Wang D."/>
            <person name="Ming R."/>
        </authorList>
    </citation>
    <scope>NUCLEOTIDE SEQUENCE [LARGE SCALE GENOMIC DNA]</scope>
    <source>
        <tissue evidence="7">Young leaf</tissue>
    </source>
</reference>
<keyword evidence="2 4" id="KW-0328">Glycosyltransferase</keyword>
<organism evidence="7 8">
    <name type="scientific">Arachis hypogaea</name>
    <name type="common">Peanut</name>
    <dbReference type="NCBI Taxonomy" id="3818"/>
    <lineage>
        <taxon>Eukaryota</taxon>
        <taxon>Viridiplantae</taxon>
        <taxon>Streptophyta</taxon>
        <taxon>Embryophyta</taxon>
        <taxon>Tracheophyta</taxon>
        <taxon>Spermatophyta</taxon>
        <taxon>Magnoliopsida</taxon>
        <taxon>eudicotyledons</taxon>
        <taxon>Gunneridae</taxon>
        <taxon>Pentapetalae</taxon>
        <taxon>rosids</taxon>
        <taxon>fabids</taxon>
        <taxon>Fabales</taxon>
        <taxon>Fabaceae</taxon>
        <taxon>Papilionoideae</taxon>
        <taxon>50 kb inversion clade</taxon>
        <taxon>dalbergioids sensu lato</taxon>
        <taxon>Dalbergieae</taxon>
        <taxon>Pterocarpus clade</taxon>
        <taxon>Arachis</taxon>
    </lineage>
</organism>
<dbReference type="Pfam" id="PF00201">
    <property type="entry name" value="UDPGT"/>
    <property type="match status" value="1"/>
</dbReference>
<evidence type="ECO:0000313" key="8">
    <source>
        <dbReference type="Proteomes" id="UP000464620"/>
    </source>
</evidence>
<feature type="transmembrane region" description="Helical" evidence="6">
    <location>
        <begin position="130"/>
        <end position="149"/>
    </location>
</feature>
<evidence type="ECO:0000256" key="3">
    <source>
        <dbReference type="ARBA" id="ARBA00022679"/>
    </source>
</evidence>
<dbReference type="InterPro" id="IPR035595">
    <property type="entry name" value="UDP_glycos_trans_CS"/>
</dbReference>
<dbReference type="GO" id="GO:0035251">
    <property type="term" value="F:UDP-glucosyltransferase activity"/>
    <property type="evidence" value="ECO:0007669"/>
    <property type="project" value="InterPro"/>
</dbReference>
<dbReference type="PANTHER" id="PTHR48048:SF30">
    <property type="entry name" value="GLYCOSYLTRANSFERASE"/>
    <property type="match status" value="1"/>
</dbReference>
<keyword evidence="6" id="KW-1133">Transmembrane helix</keyword>
<dbReference type="SUPFAM" id="SSF53756">
    <property type="entry name" value="UDP-Glycosyltransferase/glycogen phosphorylase"/>
    <property type="match status" value="1"/>
</dbReference>
<dbReference type="InterPro" id="IPR002213">
    <property type="entry name" value="UDP_glucos_trans"/>
</dbReference>
<evidence type="ECO:0000256" key="6">
    <source>
        <dbReference type="SAM" id="Phobius"/>
    </source>
</evidence>
<comment type="similarity">
    <text evidence="1 4">Belongs to the UDP-glycosyltransferase family.</text>
</comment>
<gene>
    <name evidence="7" type="ORF">DS421_19g635310</name>
</gene>
<evidence type="ECO:0000256" key="2">
    <source>
        <dbReference type="ARBA" id="ARBA00022676"/>
    </source>
</evidence>
<accession>A0A6B9V2A3</accession>
<dbReference type="InterPro" id="IPR050481">
    <property type="entry name" value="UDP-glycosyltransf_plant"/>
</dbReference>
<evidence type="ECO:0000256" key="4">
    <source>
        <dbReference type="RuleBase" id="RU003718"/>
    </source>
</evidence>
<keyword evidence="6" id="KW-0812">Transmembrane</keyword>
<evidence type="ECO:0000256" key="1">
    <source>
        <dbReference type="ARBA" id="ARBA00009995"/>
    </source>
</evidence>
<proteinExistence type="inferred from homology"/>
<evidence type="ECO:0000256" key="5">
    <source>
        <dbReference type="RuleBase" id="RU362057"/>
    </source>
</evidence>
<dbReference type="FunFam" id="3.40.50.2000:FF:000020">
    <property type="entry name" value="Glycosyltransferase"/>
    <property type="match status" value="1"/>
</dbReference>
<dbReference type="PANTHER" id="PTHR48048">
    <property type="entry name" value="GLYCOSYLTRANSFERASE"/>
    <property type="match status" value="1"/>
</dbReference>
<dbReference type="CDD" id="cd03784">
    <property type="entry name" value="GT1_Gtf-like"/>
    <property type="match status" value="1"/>
</dbReference>
<dbReference type="Proteomes" id="UP000464620">
    <property type="component" value="Chromosome B09"/>
</dbReference>
<name>A0A6B9V2A3_ARAHY</name>